<proteinExistence type="predicted"/>
<dbReference type="PROSITE" id="PS51257">
    <property type="entry name" value="PROKAR_LIPOPROTEIN"/>
    <property type="match status" value="1"/>
</dbReference>
<dbReference type="Proteomes" id="UP001063228">
    <property type="component" value="Chromosome"/>
</dbReference>
<dbReference type="RefSeq" id="WP_231675356.1">
    <property type="nucleotide sequence ID" value="NZ_CP081201.1"/>
</dbReference>
<feature type="signal peptide" evidence="1">
    <location>
        <begin position="1"/>
        <end position="24"/>
    </location>
</feature>
<gene>
    <name evidence="2" type="ORF">K3169_27960</name>
</gene>
<evidence type="ECO:0000313" key="2">
    <source>
        <dbReference type="EMBL" id="UXZ96079.1"/>
    </source>
</evidence>
<accession>A0ABY6FDU5</accession>
<evidence type="ECO:0008006" key="4">
    <source>
        <dbReference type="Google" id="ProtNLM"/>
    </source>
</evidence>
<reference evidence="2" key="1">
    <citation type="submission" date="2021-08" db="EMBL/GenBank/DDBJ databases">
        <title>Complete genome sequence of Pseudomonas phytophila.</title>
        <authorList>
            <person name="Weir B.S."/>
            <person name="Templeton M.D."/>
            <person name="Arshed S."/>
            <person name="Andersen M.T."/>
            <person name="Jayaraman J."/>
        </authorList>
    </citation>
    <scope>NUCLEOTIDE SEQUENCE</scope>
    <source>
        <strain evidence="2">ICMP 23753</strain>
    </source>
</reference>
<keyword evidence="1" id="KW-0732">Signal</keyword>
<evidence type="ECO:0000313" key="3">
    <source>
        <dbReference type="Proteomes" id="UP001063228"/>
    </source>
</evidence>
<name>A0ABY6FDU5_9PSED</name>
<dbReference type="EMBL" id="CP081201">
    <property type="protein sequence ID" value="UXZ96079.1"/>
    <property type="molecule type" value="Genomic_DNA"/>
</dbReference>
<feature type="chain" id="PRO_5045465376" description="Lipoprotein" evidence="1">
    <location>
        <begin position="25"/>
        <end position="188"/>
    </location>
</feature>
<protein>
    <recommendedName>
        <fullName evidence="4">Lipoprotein</fullName>
    </recommendedName>
</protein>
<keyword evidence="3" id="KW-1185">Reference proteome</keyword>
<evidence type="ECO:0000256" key="1">
    <source>
        <dbReference type="SAM" id="SignalP"/>
    </source>
</evidence>
<organism evidence="2 3">
    <name type="scientific">Pseudomonas phytophila</name>
    <dbReference type="NCBI Taxonomy" id="2867264"/>
    <lineage>
        <taxon>Bacteria</taxon>
        <taxon>Pseudomonadati</taxon>
        <taxon>Pseudomonadota</taxon>
        <taxon>Gammaproteobacteria</taxon>
        <taxon>Pseudomonadales</taxon>
        <taxon>Pseudomonadaceae</taxon>
        <taxon>Pseudomonas</taxon>
    </lineage>
</organism>
<sequence>MKILTLLFTILALAACQSSGRSSAPSLFKDGILLKQKSVVVDADHAKVIMKPTGYIYPVQFSVRRDGDPDQRPESLGTAAYTGRGKVFGWIAKMNEVTHSAALKHFPQLELQADPDRAMEISGGYDVSDNNVRRMCGPLRSVFTPEKQKVYLVEFVVRVDGCEQHVYDITQPEQRIPVPTSDQFVRPS</sequence>